<dbReference type="InterPro" id="IPR007486">
    <property type="entry name" value="YebE"/>
</dbReference>
<keyword evidence="3" id="KW-1185">Reference proteome</keyword>
<evidence type="ECO:0000256" key="1">
    <source>
        <dbReference type="SAM" id="MobiDB-lite"/>
    </source>
</evidence>
<dbReference type="InterPro" id="IPR029024">
    <property type="entry name" value="TerB-like"/>
</dbReference>
<dbReference type="CDD" id="cd07178">
    <property type="entry name" value="terB_like_YebE"/>
    <property type="match status" value="1"/>
</dbReference>
<dbReference type="Gene3D" id="1.10.3680.10">
    <property type="entry name" value="TerB-like"/>
    <property type="match status" value="1"/>
</dbReference>
<organism evidence="2 3">
    <name type="scientific">Donghicola tyrosinivorans</name>
    <dbReference type="NCBI Taxonomy" id="1652492"/>
    <lineage>
        <taxon>Bacteria</taxon>
        <taxon>Pseudomonadati</taxon>
        <taxon>Pseudomonadota</taxon>
        <taxon>Alphaproteobacteria</taxon>
        <taxon>Rhodobacterales</taxon>
        <taxon>Roseobacteraceae</taxon>
        <taxon>Donghicola</taxon>
    </lineage>
</organism>
<proteinExistence type="predicted"/>
<evidence type="ECO:0000313" key="3">
    <source>
        <dbReference type="Proteomes" id="UP000238392"/>
    </source>
</evidence>
<reference evidence="2 3" key="1">
    <citation type="submission" date="2018-03" db="EMBL/GenBank/DDBJ databases">
        <title>Genomic Encyclopedia of Archaeal and Bacterial Type Strains, Phase II (KMG-II): from individual species to whole genera.</title>
        <authorList>
            <person name="Goeker M."/>
        </authorList>
    </citation>
    <scope>NUCLEOTIDE SEQUENCE [LARGE SCALE GENOMIC DNA]</scope>
    <source>
        <strain evidence="2 3">DSM 100212</strain>
    </source>
</reference>
<comment type="caution">
    <text evidence="2">The sequence shown here is derived from an EMBL/GenBank/DDBJ whole genome shotgun (WGS) entry which is preliminary data.</text>
</comment>
<dbReference type="RefSeq" id="WP_106264907.1">
    <property type="nucleotide sequence ID" value="NZ_PVTQ01000007.1"/>
</dbReference>
<dbReference type="SUPFAM" id="SSF158682">
    <property type="entry name" value="TerB-like"/>
    <property type="match status" value="1"/>
</dbReference>
<name>A0A2T0WPZ5_9RHOB</name>
<dbReference type="OrthoDB" id="5459344at2"/>
<accession>A0A2T0WPZ5</accession>
<sequence>MDVNKLLEGFLGSQGGLGDVAKQIKSQQSGLPSGLVGGAAAGGLIAVLLGSKKARKLGGKAIKYGGMAAVAGLAYKAYKDWQANKTPGAPSGPASLPKPETGSPFDIEHDTDAKGQDFRLVVMQAMIAAAQADNHIDRDEHARIRQQVENLGLGAEEKAALYEYFAQPADPAAIAELATTDAQRAEVYLASALSIDPDTPEEQSYMANLARFLNLPQGLRDHLDAEADAARAQVV</sequence>
<dbReference type="EMBL" id="PVTQ01000007">
    <property type="protein sequence ID" value="PRY88760.1"/>
    <property type="molecule type" value="Genomic_DNA"/>
</dbReference>
<feature type="region of interest" description="Disordered" evidence="1">
    <location>
        <begin position="86"/>
        <end position="110"/>
    </location>
</feature>
<gene>
    <name evidence="2" type="ORF">CLV74_107102</name>
</gene>
<dbReference type="Pfam" id="PF04391">
    <property type="entry name" value="DUF533"/>
    <property type="match status" value="1"/>
</dbReference>
<evidence type="ECO:0000313" key="2">
    <source>
        <dbReference type="EMBL" id="PRY88760.1"/>
    </source>
</evidence>
<dbReference type="AlphaFoldDB" id="A0A2T0WPZ5"/>
<dbReference type="Proteomes" id="UP000238392">
    <property type="component" value="Unassembled WGS sequence"/>
</dbReference>
<protein>
    <submittedName>
        <fullName evidence="2">Uncharacterized membrane protein YebE (DUF533 family)</fullName>
    </submittedName>
</protein>